<protein>
    <recommendedName>
        <fullName evidence="4">Major facilitator superfamily (MFS) profile domain-containing protein</fullName>
    </recommendedName>
</protein>
<evidence type="ECO:0000313" key="3">
    <source>
        <dbReference type="Proteomes" id="UP000011599"/>
    </source>
</evidence>
<keyword evidence="1" id="KW-0812">Transmembrane</keyword>
<evidence type="ECO:0000313" key="2">
    <source>
        <dbReference type="EMBL" id="ELY45534.1"/>
    </source>
</evidence>
<accession>L9W7U8</accession>
<dbReference type="eggNOG" id="arCOG14150">
    <property type="taxonomic scope" value="Archaea"/>
</dbReference>
<evidence type="ECO:0000256" key="1">
    <source>
        <dbReference type="SAM" id="Phobius"/>
    </source>
</evidence>
<dbReference type="RefSeq" id="WP_006088541.1">
    <property type="nucleotide sequence ID" value="NZ_AOHW01000007.1"/>
</dbReference>
<keyword evidence="1" id="KW-1133">Transmembrane helix</keyword>
<evidence type="ECO:0008006" key="4">
    <source>
        <dbReference type="Google" id="ProtNLM"/>
    </source>
</evidence>
<dbReference type="Proteomes" id="UP000011599">
    <property type="component" value="Unassembled WGS sequence"/>
</dbReference>
<feature type="transmembrane region" description="Helical" evidence="1">
    <location>
        <begin position="32"/>
        <end position="53"/>
    </location>
</feature>
<dbReference type="AlphaFoldDB" id="L9W7U8"/>
<feature type="transmembrane region" description="Helical" evidence="1">
    <location>
        <begin position="92"/>
        <end position="111"/>
    </location>
</feature>
<comment type="caution">
    <text evidence="2">The sequence shown here is derived from an EMBL/GenBank/DDBJ whole genome shotgun (WGS) entry which is preliminary data.</text>
</comment>
<gene>
    <name evidence="2" type="ORF">C496_03898</name>
</gene>
<dbReference type="EMBL" id="AOHW01000007">
    <property type="protein sequence ID" value="ELY45534.1"/>
    <property type="molecule type" value="Genomic_DNA"/>
</dbReference>
<dbReference type="OrthoDB" id="206469at2157"/>
<dbReference type="STRING" id="1114856.GCA_000383975_03440"/>
<name>L9W7U8_9EURY</name>
<organism evidence="2 3">
    <name type="scientific">Natronorubrum tibetense GA33</name>
    <dbReference type="NCBI Taxonomy" id="1114856"/>
    <lineage>
        <taxon>Archaea</taxon>
        <taxon>Methanobacteriati</taxon>
        <taxon>Methanobacteriota</taxon>
        <taxon>Stenosarchaea group</taxon>
        <taxon>Halobacteria</taxon>
        <taxon>Halobacteriales</taxon>
        <taxon>Natrialbaceae</taxon>
        <taxon>Natronorubrum</taxon>
    </lineage>
</organism>
<keyword evidence="1" id="KW-0472">Membrane</keyword>
<keyword evidence="3" id="KW-1185">Reference proteome</keyword>
<reference evidence="2 3" key="1">
    <citation type="journal article" date="2014" name="PLoS Genet.">
        <title>Phylogenetically driven sequencing of extremely halophilic archaea reveals strategies for static and dynamic osmo-response.</title>
        <authorList>
            <person name="Becker E.A."/>
            <person name="Seitzer P.M."/>
            <person name="Tritt A."/>
            <person name="Larsen D."/>
            <person name="Krusor M."/>
            <person name="Yao A.I."/>
            <person name="Wu D."/>
            <person name="Madern D."/>
            <person name="Eisen J.A."/>
            <person name="Darling A.E."/>
            <person name="Facciotti M.T."/>
        </authorList>
    </citation>
    <scope>NUCLEOTIDE SEQUENCE [LARGE SCALE GENOMIC DNA]</scope>
    <source>
        <strain evidence="2 3">GA33</strain>
    </source>
</reference>
<dbReference type="PATRIC" id="fig|1114856.3.peg.807"/>
<sequence>MNDSRVVGLSLLLAVGLAGVVSVVTDSLAILGQTPIGLAIYLAVGIGLPQYVLARRTGSPLRLGLAFLAVGGAALAVLVGAAMGSLTGEWRLGIVPILFLVVFGILIGSIVREFRTGFRTRS</sequence>
<proteinExistence type="predicted"/>
<feature type="transmembrane region" description="Helical" evidence="1">
    <location>
        <begin position="65"/>
        <end position="86"/>
    </location>
</feature>